<accession>A0ABT3ZCE0</accession>
<sequence>MATLITSEKIAAMSTEARTTLYANCMRAADSEDAVSIVEMIVESGLPYAGKKEISHADPEMRAIELIVNARANEAALLDAMEQGEPPLGRIERLIVKKLGDKYSNENGATVAAGYLVAKRFYALDCEKGPTKPMPEGSVARTAATYRKKPGYA</sequence>
<gene>
    <name evidence="1" type="ORF">OEG84_17600</name>
</gene>
<dbReference type="RefSeq" id="WP_267654945.1">
    <property type="nucleotide sequence ID" value="NZ_JAOVZR010000001.1"/>
</dbReference>
<comment type="caution">
    <text evidence="1">The sequence shown here is derived from an EMBL/GenBank/DDBJ whole genome shotgun (WGS) entry which is preliminary data.</text>
</comment>
<protein>
    <submittedName>
        <fullName evidence="1">Uncharacterized protein</fullName>
    </submittedName>
</protein>
<evidence type="ECO:0000313" key="2">
    <source>
        <dbReference type="Proteomes" id="UP001073227"/>
    </source>
</evidence>
<proteinExistence type="predicted"/>
<evidence type="ECO:0000313" key="1">
    <source>
        <dbReference type="EMBL" id="MCY0149472.1"/>
    </source>
</evidence>
<keyword evidence="2" id="KW-1185">Reference proteome</keyword>
<organism evidence="1 2">
    <name type="scientific">Hoeflea algicola</name>
    <dbReference type="NCBI Taxonomy" id="2983763"/>
    <lineage>
        <taxon>Bacteria</taxon>
        <taxon>Pseudomonadati</taxon>
        <taxon>Pseudomonadota</taxon>
        <taxon>Alphaproteobacteria</taxon>
        <taxon>Hyphomicrobiales</taxon>
        <taxon>Rhizobiaceae</taxon>
        <taxon>Hoeflea</taxon>
    </lineage>
</organism>
<dbReference type="Proteomes" id="UP001073227">
    <property type="component" value="Unassembled WGS sequence"/>
</dbReference>
<reference evidence="1" key="1">
    <citation type="submission" date="2022-10" db="EMBL/GenBank/DDBJ databases">
        <title>Hoeflea sp. G2-23, isolated from marine algae.</title>
        <authorList>
            <person name="Kristyanto S."/>
            <person name="Kim J.M."/>
            <person name="Jeon C.O."/>
        </authorList>
    </citation>
    <scope>NUCLEOTIDE SEQUENCE</scope>
    <source>
        <strain evidence="1">G2-23</strain>
    </source>
</reference>
<name>A0ABT3ZCE0_9HYPH</name>
<dbReference type="EMBL" id="JAOVZR010000001">
    <property type="protein sequence ID" value="MCY0149472.1"/>
    <property type="molecule type" value="Genomic_DNA"/>
</dbReference>